<organism evidence="2 3">
    <name type="scientific">Solanum verrucosum</name>
    <dbReference type="NCBI Taxonomy" id="315347"/>
    <lineage>
        <taxon>Eukaryota</taxon>
        <taxon>Viridiplantae</taxon>
        <taxon>Streptophyta</taxon>
        <taxon>Embryophyta</taxon>
        <taxon>Tracheophyta</taxon>
        <taxon>Spermatophyta</taxon>
        <taxon>Magnoliopsida</taxon>
        <taxon>eudicotyledons</taxon>
        <taxon>Gunneridae</taxon>
        <taxon>Pentapetalae</taxon>
        <taxon>asterids</taxon>
        <taxon>lamiids</taxon>
        <taxon>Solanales</taxon>
        <taxon>Solanaceae</taxon>
        <taxon>Solanoideae</taxon>
        <taxon>Solaneae</taxon>
        <taxon>Solanum</taxon>
    </lineage>
</organism>
<feature type="compositionally biased region" description="Basic and acidic residues" evidence="1">
    <location>
        <begin position="8"/>
        <end position="20"/>
    </location>
</feature>
<name>A0AAF0T942_SOLVR</name>
<reference evidence="2" key="1">
    <citation type="submission" date="2023-08" db="EMBL/GenBank/DDBJ databases">
        <title>A de novo genome assembly of Solanum verrucosum Schlechtendal, a Mexican diploid species geographically isolated from the other diploid A-genome species in potato relatives.</title>
        <authorList>
            <person name="Hosaka K."/>
        </authorList>
    </citation>
    <scope>NUCLEOTIDE SEQUENCE</scope>
    <source>
        <tissue evidence="2">Young leaves</tissue>
    </source>
</reference>
<evidence type="ECO:0000313" key="2">
    <source>
        <dbReference type="EMBL" id="WMV08768.1"/>
    </source>
</evidence>
<proteinExistence type="predicted"/>
<dbReference type="AlphaFoldDB" id="A0AAF0T942"/>
<feature type="region of interest" description="Disordered" evidence="1">
    <location>
        <begin position="1"/>
        <end position="20"/>
    </location>
</feature>
<evidence type="ECO:0000313" key="3">
    <source>
        <dbReference type="Proteomes" id="UP001234989"/>
    </source>
</evidence>
<sequence length="105" mass="12345">MTNQPGQRENRQEENDTSRIREFLRMNPPSFTGSSTTKDLENFIEELQKVFEIMHIVDAERVELPAYQLKNVVRTWFDPWKKGRAEGAPPASWVCFDQDQHPVPR</sequence>
<gene>
    <name evidence="2" type="ORF">MTR67_002153</name>
</gene>
<evidence type="ECO:0000256" key="1">
    <source>
        <dbReference type="SAM" id="MobiDB-lite"/>
    </source>
</evidence>
<dbReference type="EMBL" id="CP133612">
    <property type="protein sequence ID" value="WMV08768.1"/>
    <property type="molecule type" value="Genomic_DNA"/>
</dbReference>
<evidence type="ECO:0008006" key="4">
    <source>
        <dbReference type="Google" id="ProtNLM"/>
    </source>
</evidence>
<accession>A0AAF0T942</accession>
<protein>
    <recommendedName>
        <fullName evidence="4">Gag-pol polyprotein</fullName>
    </recommendedName>
</protein>
<dbReference type="Proteomes" id="UP001234989">
    <property type="component" value="Chromosome 1"/>
</dbReference>
<keyword evidence="3" id="KW-1185">Reference proteome</keyword>